<evidence type="ECO:0000313" key="3">
    <source>
        <dbReference type="Proteomes" id="UP000193827"/>
    </source>
</evidence>
<evidence type="ECO:0000313" key="2">
    <source>
        <dbReference type="EMBL" id="SLN58647.1"/>
    </source>
</evidence>
<dbReference type="EMBL" id="FWFL01000009">
    <property type="protein sequence ID" value="SLN58647.1"/>
    <property type="molecule type" value="Genomic_DNA"/>
</dbReference>
<proteinExistence type="predicted"/>
<dbReference type="AlphaFoldDB" id="A0A1Y5TCC9"/>
<reference evidence="2 3" key="1">
    <citation type="submission" date="2017-03" db="EMBL/GenBank/DDBJ databases">
        <authorList>
            <person name="Afonso C.L."/>
            <person name="Miller P.J."/>
            <person name="Scott M.A."/>
            <person name="Spackman E."/>
            <person name="Goraichik I."/>
            <person name="Dimitrov K.M."/>
            <person name="Suarez D.L."/>
            <person name="Swayne D.E."/>
        </authorList>
    </citation>
    <scope>NUCLEOTIDE SEQUENCE [LARGE SCALE GENOMIC DNA]</scope>
    <source>
        <strain evidence="2 3">CECT 8287</strain>
    </source>
</reference>
<sequence>MTYSTNWSRFVIRYALAVVAVAVFIYVMQKFLNYNMRSSGATLVPIILVSMMEGTAYAKAERALPKGAWAWQQSVLFGLVGMGVTMGCSAIFMSALPGMLGYFLTPVGFSALSIVTGVMMVFFVLGARFSFWMGARNELKAQARNAGHQE</sequence>
<evidence type="ECO:0000256" key="1">
    <source>
        <dbReference type="SAM" id="Phobius"/>
    </source>
</evidence>
<name>A0A1Y5TCC9_9RHOB</name>
<feature type="transmembrane region" description="Helical" evidence="1">
    <location>
        <begin position="75"/>
        <end position="96"/>
    </location>
</feature>
<dbReference type="InterPro" id="IPR047730">
    <property type="entry name" value="ABZJ_00895-like"/>
</dbReference>
<organism evidence="2 3">
    <name type="scientific">Roseovarius litorisediminis</name>
    <dbReference type="NCBI Taxonomy" id="1312363"/>
    <lineage>
        <taxon>Bacteria</taxon>
        <taxon>Pseudomonadati</taxon>
        <taxon>Pseudomonadota</taxon>
        <taxon>Alphaproteobacteria</taxon>
        <taxon>Rhodobacterales</taxon>
        <taxon>Roseobacteraceae</taxon>
        <taxon>Roseovarius</taxon>
    </lineage>
</organism>
<dbReference type="RefSeq" id="WP_085893372.1">
    <property type="nucleotide sequence ID" value="NZ_FWFL01000009.1"/>
</dbReference>
<feature type="transmembrane region" description="Helical" evidence="1">
    <location>
        <begin position="12"/>
        <end position="28"/>
    </location>
</feature>
<accession>A0A1Y5TCC9</accession>
<dbReference type="NCBIfam" id="NF038216">
    <property type="entry name" value="ABZJ_00895_fam"/>
    <property type="match status" value="1"/>
</dbReference>
<feature type="transmembrane region" description="Helical" evidence="1">
    <location>
        <begin position="102"/>
        <end position="127"/>
    </location>
</feature>
<keyword evidence="1" id="KW-0472">Membrane</keyword>
<dbReference type="Proteomes" id="UP000193827">
    <property type="component" value="Unassembled WGS sequence"/>
</dbReference>
<protein>
    <submittedName>
        <fullName evidence="2">Uncharacterized protein</fullName>
    </submittedName>
</protein>
<keyword evidence="1" id="KW-0812">Transmembrane</keyword>
<keyword evidence="1" id="KW-1133">Transmembrane helix</keyword>
<keyword evidence="3" id="KW-1185">Reference proteome</keyword>
<gene>
    <name evidence="2" type="ORF">PEL8287_03148</name>
</gene>